<protein>
    <recommendedName>
        <fullName evidence="4">DUF676 domain-containing protein</fullName>
    </recommendedName>
</protein>
<dbReference type="InterPro" id="IPR029058">
    <property type="entry name" value="AB_hydrolase_fold"/>
</dbReference>
<dbReference type="Gene3D" id="3.40.50.1820">
    <property type="entry name" value="alpha/beta hydrolase"/>
    <property type="match status" value="1"/>
</dbReference>
<name>A0A9P7Z0E2_9HELO</name>
<dbReference type="AlphaFoldDB" id="A0A9P7Z0E2"/>
<dbReference type="Proteomes" id="UP000887226">
    <property type="component" value="Unassembled WGS sequence"/>
</dbReference>
<dbReference type="PANTHER" id="PTHR47842">
    <property type="entry name" value="EXPRESSED PROTEIN"/>
    <property type="match status" value="1"/>
</dbReference>
<evidence type="ECO:0000256" key="1">
    <source>
        <dbReference type="SAM" id="MobiDB-lite"/>
    </source>
</evidence>
<accession>A0A9P7Z0E2</accession>
<dbReference type="OrthoDB" id="442243at2759"/>
<dbReference type="PANTHER" id="PTHR47842:SF2">
    <property type="entry name" value="DUF676 DOMAIN-CONTAINING PROTEIN"/>
    <property type="match status" value="1"/>
</dbReference>
<reference evidence="2" key="1">
    <citation type="journal article" date="2021" name="IMA Fungus">
        <title>Genomic characterization of three marine fungi, including Emericellopsis atlantica sp. nov. with signatures of a generalist lifestyle and marine biomass degradation.</title>
        <authorList>
            <person name="Hagestad O.C."/>
            <person name="Hou L."/>
            <person name="Andersen J.H."/>
            <person name="Hansen E.H."/>
            <person name="Altermark B."/>
            <person name="Li C."/>
            <person name="Kuhnert E."/>
            <person name="Cox R.J."/>
            <person name="Crous P.W."/>
            <person name="Spatafora J.W."/>
            <person name="Lail K."/>
            <person name="Amirebrahimi M."/>
            <person name="Lipzen A."/>
            <person name="Pangilinan J."/>
            <person name="Andreopoulos W."/>
            <person name="Hayes R.D."/>
            <person name="Ng V."/>
            <person name="Grigoriev I.V."/>
            <person name="Jackson S.A."/>
            <person name="Sutton T.D.S."/>
            <person name="Dobson A.D.W."/>
            <person name="Rama T."/>
        </authorList>
    </citation>
    <scope>NUCLEOTIDE SEQUENCE</scope>
    <source>
        <strain evidence="2">TRa3180A</strain>
    </source>
</reference>
<evidence type="ECO:0008006" key="4">
    <source>
        <dbReference type="Google" id="ProtNLM"/>
    </source>
</evidence>
<evidence type="ECO:0000313" key="2">
    <source>
        <dbReference type="EMBL" id="KAG9243278.1"/>
    </source>
</evidence>
<comment type="caution">
    <text evidence="2">The sequence shown here is derived from an EMBL/GenBank/DDBJ whole genome shotgun (WGS) entry which is preliminary data.</text>
</comment>
<dbReference type="EMBL" id="MU253991">
    <property type="protein sequence ID" value="KAG9243278.1"/>
    <property type="molecule type" value="Genomic_DNA"/>
</dbReference>
<dbReference type="SUPFAM" id="SSF53474">
    <property type="entry name" value="alpha/beta-Hydrolases"/>
    <property type="match status" value="1"/>
</dbReference>
<evidence type="ECO:0000313" key="3">
    <source>
        <dbReference type="Proteomes" id="UP000887226"/>
    </source>
</evidence>
<keyword evidence="3" id="KW-1185">Reference proteome</keyword>
<organism evidence="2 3">
    <name type="scientific">Calycina marina</name>
    <dbReference type="NCBI Taxonomy" id="1763456"/>
    <lineage>
        <taxon>Eukaryota</taxon>
        <taxon>Fungi</taxon>
        <taxon>Dikarya</taxon>
        <taxon>Ascomycota</taxon>
        <taxon>Pezizomycotina</taxon>
        <taxon>Leotiomycetes</taxon>
        <taxon>Helotiales</taxon>
        <taxon>Pezizellaceae</taxon>
        <taxon>Calycina</taxon>
    </lineage>
</organism>
<sequence>MPKTLLLCFIHGFKGDEETFYEFPKHLQGLVSNERDDLDVHTAVYPKYETRGDLALSVETFREWYMLQERVTDIESTAANTSAIRHPSVSVIIVAHSMGGFVAADTLFSVLDNRPISPDPAINLMFPLIHGILAFDTPFNGLSRSMFAYGAFSQYQNISSLWSVASTISTFGAGATASTMVDQTTNHNPMFKRWHAIAARSGTYGAIVAGGVAAYMNRQQIAQGLSMVSRDNITQSWQKVNKENISQGLAYVSRDSIGEGFAWMGGHLKFVGALMKQAQLKTRLERLSQLKGVGVANLYTSLGENGYWTGGYFVPKRTFSAIPMEKDTGAMFEEQPNAKAANEIEAHCSMFRIDKNPQYEEMTMRSRDLVLKWMAGDPRRIVDDYKPPIQQRKQSISEKQLFDDDGKLTDAGKTEAVGDGTSEDELQLQAILSSTSMPLPEDGGVDEGALKAAAAVPLPIDEEASMTWKSRITKPFSGISLSSVPRPSVSLPSMPSRPSFSMPAFRNPMKAAKGTPNVVDEVAEMPAEQHLQKTTTQDDASKVPLPVKVLDEPAENIVSSPSVDSSAMDAHEIAKDG</sequence>
<proteinExistence type="predicted"/>
<feature type="region of interest" description="Disordered" evidence="1">
    <location>
        <begin position="552"/>
        <end position="577"/>
    </location>
</feature>
<gene>
    <name evidence="2" type="ORF">BJ878DRAFT_423965</name>
</gene>